<dbReference type="RefSeq" id="YP_001039833.1">
    <property type="nucleotide sequence ID" value="NC_009016.1"/>
</dbReference>
<dbReference type="EMBL" id="EF057797">
    <property type="protein sequence ID" value="AAS38498.1"/>
    <property type="molecule type" value="Genomic_DNA"/>
</dbReference>
<name>Q6R4V8_9CAUD</name>
<dbReference type="KEGG" id="vg:5076259"/>
<protein>
    <submittedName>
        <fullName evidence="1">Uncharacterized protein</fullName>
    </submittedName>
</protein>
<keyword evidence="2" id="KW-1185">Reference proteome</keyword>
<reference evidence="1 2" key="1">
    <citation type="journal article" date="2009" name="Appl. Environ. Microbiol.">
        <title>Characterization of a new plasmid-like prophage in a pandemic Vibrio parahaemolyticus O3:K6 strain.</title>
        <authorList>
            <person name="Lan S.F."/>
            <person name="Huang C.H."/>
            <person name="Chang C.H."/>
            <person name="Liao W.C."/>
            <person name="Lin I.H."/>
            <person name="Jian W.N."/>
            <person name="Wu Y.G."/>
            <person name="Chen S.Y."/>
            <person name="Wong H.C."/>
        </authorList>
    </citation>
    <scope>NUCLEOTIDE SEQUENCE [LARGE SCALE GENOMIC DNA]</scope>
</reference>
<accession>Q6R4V8</accession>
<dbReference type="GeneID" id="5076259"/>
<dbReference type="Proteomes" id="UP000008090">
    <property type="component" value="Segment"/>
</dbReference>
<organism evidence="1 2">
    <name type="scientific">Vibrio phage VP882</name>
    <dbReference type="NCBI Taxonomy" id="2913982"/>
    <lineage>
        <taxon>Viruses</taxon>
        <taxon>Duplodnaviria</taxon>
        <taxon>Heunggongvirae</taxon>
        <taxon>Uroviricota</taxon>
        <taxon>Caudoviricetes</taxon>
        <taxon>Hapunavirus</taxon>
        <taxon>Hapunavirus VP882</taxon>
    </lineage>
</organism>
<dbReference type="OrthoDB" id="36428at10239"/>
<sequence length="119" mass="12962">MPAPDLEIVAGTTFGFEVTWEDGSGTQTPIDISGCAVRFQVRTGTDKLLVDCSTENGCIEVTDPATGIIAVQVKPEQTRGHYPSQWEGADYELRVYFPSGDVYSILRGRAKLLRGAIHD</sequence>
<proteinExistence type="predicted"/>
<evidence type="ECO:0000313" key="2">
    <source>
        <dbReference type="Proteomes" id="UP000008090"/>
    </source>
</evidence>
<evidence type="ECO:0000313" key="1">
    <source>
        <dbReference type="EMBL" id="AAS38498.1"/>
    </source>
</evidence>